<dbReference type="GO" id="GO:0000922">
    <property type="term" value="C:spindle pole"/>
    <property type="evidence" value="ECO:0007669"/>
    <property type="project" value="TreeGrafter"/>
</dbReference>
<protein>
    <submittedName>
        <fullName evidence="5">Uncharacterized protein</fullName>
    </submittedName>
</protein>
<dbReference type="InterPro" id="IPR019775">
    <property type="entry name" value="WD40_repeat_CS"/>
</dbReference>
<organism evidence="5 6">
    <name type="scientific">Scyliorhinus torazame</name>
    <name type="common">Cloudy catshark</name>
    <name type="synonym">Catulus torazame</name>
    <dbReference type="NCBI Taxonomy" id="75743"/>
    <lineage>
        <taxon>Eukaryota</taxon>
        <taxon>Metazoa</taxon>
        <taxon>Chordata</taxon>
        <taxon>Craniata</taxon>
        <taxon>Vertebrata</taxon>
        <taxon>Chondrichthyes</taxon>
        <taxon>Elasmobranchii</taxon>
        <taxon>Galeomorphii</taxon>
        <taxon>Galeoidea</taxon>
        <taxon>Carcharhiniformes</taxon>
        <taxon>Scyliorhinidae</taxon>
        <taxon>Scyliorhinus</taxon>
    </lineage>
</organism>
<dbReference type="SUPFAM" id="SSF50978">
    <property type="entry name" value="WD40 repeat-like"/>
    <property type="match status" value="1"/>
</dbReference>
<feature type="non-terminal residue" evidence="5">
    <location>
        <position position="1"/>
    </location>
</feature>
<proteinExistence type="predicted"/>
<name>A0A401PQ81_SCYTO</name>
<dbReference type="InterPro" id="IPR036322">
    <property type="entry name" value="WD40_repeat_dom_sf"/>
</dbReference>
<dbReference type="Gene3D" id="2.130.10.10">
    <property type="entry name" value="YVTN repeat-like/Quinoprotein amine dehydrogenase"/>
    <property type="match status" value="2"/>
</dbReference>
<dbReference type="OMA" id="WDIKSKR"/>
<dbReference type="GO" id="GO:0000278">
    <property type="term" value="P:mitotic cell cycle"/>
    <property type="evidence" value="ECO:0007669"/>
    <property type="project" value="TreeGrafter"/>
</dbReference>
<dbReference type="SMART" id="SM00320">
    <property type="entry name" value="WD40"/>
    <property type="match status" value="6"/>
</dbReference>
<dbReference type="PANTHER" id="PTHR44414">
    <property type="entry name" value="PROTEIN NEDD1"/>
    <property type="match status" value="1"/>
</dbReference>
<dbReference type="GO" id="GO:0005737">
    <property type="term" value="C:cytoplasm"/>
    <property type="evidence" value="ECO:0007669"/>
    <property type="project" value="TreeGrafter"/>
</dbReference>
<feature type="region of interest" description="Disordered" evidence="4">
    <location>
        <begin position="481"/>
        <end position="510"/>
    </location>
</feature>
<dbReference type="GO" id="GO:0007020">
    <property type="term" value="P:microtubule nucleation"/>
    <property type="evidence" value="ECO:0007669"/>
    <property type="project" value="TreeGrafter"/>
</dbReference>
<feature type="compositionally biased region" description="Basic and acidic residues" evidence="4">
    <location>
        <begin position="414"/>
        <end position="425"/>
    </location>
</feature>
<reference evidence="5 6" key="1">
    <citation type="journal article" date="2018" name="Nat. Ecol. Evol.">
        <title>Shark genomes provide insights into elasmobranch evolution and the origin of vertebrates.</title>
        <authorList>
            <person name="Hara Y"/>
            <person name="Yamaguchi K"/>
            <person name="Onimaru K"/>
            <person name="Kadota M"/>
            <person name="Koyanagi M"/>
            <person name="Keeley SD"/>
            <person name="Tatsumi K"/>
            <person name="Tanaka K"/>
            <person name="Motone F"/>
            <person name="Kageyama Y"/>
            <person name="Nozu R"/>
            <person name="Adachi N"/>
            <person name="Nishimura O"/>
            <person name="Nakagawa R"/>
            <person name="Tanegashima C"/>
            <person name="Kiyatake I"/>
            <person name="Matsumoto R"/>
            <person name="Murakumo K"/>
            <person name="Nishida K"/>
            <person name="Terakita A"/>
            <person name="Kuratani S"/>
            <person name="Sato K"/>
            <person name="Hyodo S Kuraku.S."/>
        </authorList>
    </citation>
    <scope>NUCLEOTIDE SEQUENCE [LARGE SCALE GENOMIC DNA]</scope>
</reference>
<dbReference type="FunFam" id="2.130.10.10:FF:000726">
    <property type="entry name" value="Neural precursor cell-expressed, developmentally down-regulated 1"/>
    <property type="match status" value="1"/>
</dbReference>
<dbReference type="InterPro" id="IPR001680">
    <property type="entry name" value="WD40_rpt"/>
</dbReference>
<dbReference type="CDD" id="cd00200">
    <property type="entry name" value="WD40"/>
    <property type="match status" value="1"/>
</dbReference>
<dbReference type="PROSITE" id="PS00678">
    <property type="entry name" value="WD_REPEATS_1"/>
    <property type="match status" value="1"/>
</dbReference>
<comment type="caution">
    <text evidence="5">The sequence shown here is derived from an EMBL/GenBank/DDBJ whole genome shotgun (WGS) entry which is preliminary data.</text>
</comment>
<keyword evidence="2" id="KW-0677">Repeat</keyword>
<feature type="compositionally biased region" description="Polar residues" evidence="4">
    <location>
        <begin position="334"/>
        <end position="350"/>
    </location>
</feature>
<dbReference type="GO" id="GO:0043015">
    <property type="term" value="F:gamma-tubulin binding"/>
    <property type="evidence" value="ECO:0007669"/>
    <property type="project" value="TreeGrafter"/>
</dbReference>
<evidence type="ECO:0000256" key="3">
    <source>
        <dbReference type="PROSITE-ProRule" id="PRU00221"/>
    </source>
</evidence>
<dbReference type="PROSITE" id="PS50082">
    <property type="entry name" value="WD_REPEATS_2"/>
    <property type="match status" value="1"/>
</dbReference>
<dbReference type="GO" id="GO:0036064">
    <property type="term" value="C:ciliary basal body"/>
    <property type="evidence" value="ECO:0007669"/>
    <property type="project" value="TreeGrafter"/>
</dbReference>
<dbReference type="Pfam" id="PF00400">
    <property type="entry name" value="WD40"/>
    <property type="match status" value="4"/>
</dbReference>
<dbReference type="GO" id="GO:0005813">
    <property type="term" value="C:centrosome"/>
    <property type="evidence" value="ECO:0007669"/>
    <property type="project" value="TreeGrafter"/>
</dbReference>
<accession>A0A401PQ81</accession>
<dbReference type="EMBL" id="BFAA01008612">
    <property type="protein sequence ID" value="GCB75275.1"/>
    <property type="molecule type" value="Genomic_DNA"/>
</dbReference>
<evidence type="ECO:0000256" key="2">
    <source>
        <dbReference type="ARBA" id="ARBA00022737"/>
    </source>
</evidence>
<feature type="compositionally biased region" description="Polar residues" evidence="4">
    <location>
        <begin position="481"/>
        <end position="502"/>
    </location>
</feature>
<feature type="region of interest" description="Disordered" evidence="4">
    <location>
        <begin position="334"/>
        <end position="365"/>
    </location>
</feature>
<gene>
    <name evidence="5" type="ORF">scyTo_0015290</name>
</gene>
<dbReference type="GO" id="GO:0005814">
    <property type="term" value="C:centriole"/>
    <property type="evidence" value="ECO:0007669"/>
    <property type="project" value="TreeGrafter"/>
</dbReference>
<dbReference type="InterPro" id="IPR015943">
    <property type="entry name" value="WD40/YVTN_repeat-like_dom_sf"/>
</dbReference>
<dbReference type="STRING" id="75743.A0A401PQ81"/>
<keyword evidence="6" id="KW-1185">Reference proteome</keyword>
<dbReference type="Proteomes" id="UP000288216">
    <property type="component" value="Unassembled WGS sequence"/>
</dbReference>
<evidence type="ECO:0000313" key="5">
    <source>
        <dbReference type="EMBL" id="GCB75275.1"/>
    </source>
</evidence>
<feature type="region of interest" description="Disordered" evidence="4">
    <location>
        <begin position="410"/>
        <end position="433"/>
    </location>
</feature>
<evidence type="ECO:0000313" key="6">
    <source>
        <dbReference type="Proteomes" id="UP000288216"/>
    </source>
</evidence>
<keyword evidence="1 3" id="KW-0853">WD repeat</keyword>
<feature type="repeat" description="WD" evidence="3">
    <location>
        <begin position="105"/>
        <end position="138"/>
    </location>
</feature>
<sequence length="717" mass="77957">RACVSHSPQPVVPEPWPIILGGYTMQDSIKLASCGDDIKIWDSVTMTVVEQFNPHKKPCEVTSVCWTVDNQCLVSSSSSGDKIVLSSCRSTPVPIKDLAEGKKQTCLSLNSTSKCIVSGGLDNTVNIWDIKSKRSHRTLTDHREEVNSVCFNWNDYYIASGSRSGDIIVHSITTNISSAPFGHGKTQPVQNLKYSIFKKALLGSVHDSGTVTLWDVNTQQPYHTFENAHKAPASGLCFSPVNDLLFATVGLDKKINCYDSSSKMLLRTISVEAPLTAIDFMTDGATLAVGSIRGKIYVYDLRVTTSPLKIVNAHKKSIRCLKFQNGSTQFKSNGGKSFASRGSSSLSTAATKRPSAKVNNASGSGSTKEIQELTALMTSAPAVKVPPAILEQKGTEANLDVKGLSHSTSLDVIPSKDTENAKRADNSGNFKNLDSVGRNSFGDVFSPIRDDVAETKTGEDSIAKGNGSGFLPQLNTIFSTRSNPVGASTQEELSSNSLQGFGSPSPIKEQASQRDMIAIFNKLQSARHDSKEPVGQDNDVVGMRKSKMIEHNGQLETTRLDQLNSSVAECGTLGTPLTSSMVKTPDVCERKGREIQFPQGCLEHGTTTSGATVMMPTSAGVPKVSDKIVETFGNDGIGQQLTSVQIQLVRTIIQETLEDYKDAWHRDIVNLQLEMIKQFQIQQNEIHGLLEKYSVNEALVAENERLREENKRLRATF</sequence>
<dbReference type="InterPro" id="IPR052818">
    <property type="entry name" value="NEDD1_Spindle_Assembly"/>
</dbReference>
<dbReference type="OrthoDB" id="1602884at2759"/>
<dbReference type="PANTHER" id="PTHR44414:SF1">
    <property type="entry name" value="PROTEIN NEDD1"/>
    <property type="match status" value="1"/>
</dbReference>
<dbReference type="AlphaFoldDB" id="A0A401PQ81"/>
<evidence type="ECO:0000256" key="1">
    <source>
        <dbReference type="ARBA" id="ARBA00022574"/>
    </source>
</evidence>
<evidence type="ECO:0000256" key="4">
    <source>
        <dbReference type="SAM" id="MobiDB-lite"/>
    </source>
</evidence>